<evidence type="ECO:0000313" key="1">
    <source>
        <dbReference type="EMBL" id="EXB37725.1"/>
    </source>
</evidence>
<evidence type="ECO:0000313" key="2">
    <source>
        <dbReference type="Proteomes" id="UP000030645"/>
    </source>
</evidence>
<accession>W9QSW4</accession>
<proteinExistence type="predicted"/>
<organism evidence="1 2">
    <name type="scientific">Morus notabilis</name>
    <dbReference type="NCBI Taxonomy" id="981085"/>
    <lineage>
        <taxon>Eukaryota</taxon>
        <taxon>Viridiplantae</taxon>
        <taxon>Streptophyta</taxon>
        <taxon>Embryophyta</taxon>
        <taxon>Tracheophyta</taxon>
        <taxon>Spermatophyta</taxon>
        <taxon>Magnoliopsida</taxon>
        <taxon>eudicotyledons</taxon>
        <taxon>Gunneridae</taxon>
        <taxon>Pentapetalae</taxon>
        <taxon>rosids</taxon>
        <taxon>fabids</taxon>
        <taxon>Rosales</taxon>
        <taxon>Moraceae</taxon>
        <taxon>Moreae</taxon>
        <taxon>Morus</taxon>
    </lineage>
</organism>
<gene>
    <name evidence="1" type="ORF">L484_010199</name>
</gene>
<keyword evidence="2" id="KW-1185">Reference proteome</keyword>
<reference evidence="2" key="1">
    <citation type="submission" date="2013-01" db="EMBL/GenBank/DDBJ databases">
        <title>Draft Genome Sequence of a Mulberry Tree, Morus notabilis C.K. Schneid.</title>
        <authorList>
            <person name="He N."/>
            <person name="Zhao S."/>
        </authorList>
    </citation>
    <scope>NUCLEOTIDE SEQUENCE</scope>
</reference>
<dbReference type="Proteomes" id="UP000030645">
    <property type="component" value="Unassembled WGS sequence"/>
</dbReference>
<name>W9QSW4_9ROSA</name>
<sequence>MAVPPRSFQICMISSSDLSPKPLIRAPLAMFVRLSIEVSLRKVRSRVTNHVGEARFLGSLLLLELLSATEVCRHWRVQQGCS</sequence>
<protein>
    <submittedName>
        <fullName evidence="1">Uncharacterized protein</fullName>
    </submittedName>
</protein>
<dbReference type="EMBL" id="KE343656">
    <property type="protein sequence ID" value="EXB37725.1"/>
    <property type="molecule type" value="Genomic_DNA"/>
</dbReference>
<dbReference type="AlphaFoldDB" id="W9QSW4"/>